<dbReference type="Proteomes" id="UP000243819">
    <property type="component" value="Unassembled WGS sequence"/>
</dbReference>
<dbReference type="EMBL" id="FOIF01000018">
    <property type="protein sequence ID" value="SES90260.1"/>
    <property type="molecule type" value="Genomic_DNA"/>
</dbReference>
<evidence type="ECO:0000256" key="1">
    <source>
        <dbReference type="SAM" id="Phobius"/>
    </source>
</evidence>
<accession>A0A1I0A998</accession>
<dbReference type="OrthoDB" id="9782846at2"/>
<feature type="transmembrane region" description="Helical" evidence="1">
    <location>
        <begin position="7"/>
        <end position="28"/>
    </location>
</feature>
<dbReference type="Pfam" id="PF01547">
    <property type="entry name" value="SBP_bac_1"/>
    <property type="match status" value="1"/>
</dbReference>
<keyword evidence="1" id="KW-1133">Transmembrane helix</keyword>
<name>A0A1I0A998_9FIRM</name>
<keyword evidence="3" id="KW-1185">Reference proteome</keyword>
<reference evidence="3" key="1">
    <citation type="submission" date="2016-10" db="EMBL/GenBank/DDBJ databases">
        <authorList>
            <person name="Varghese N."/>
            <person name="Submissions S."/>
        </authorList>
    </citation>
    <scope>NUCLEOTIDE SEQUENCE [LARGE SCALE GENOMIC DNA]</scope>
    <source>
        <strain evidence="3">DSM 13577</strain>
    </source>
</reference>
<gene>
    <name evidence="2" type="ORF">SAMN03080614_10181</name>
</gene>
<evidence type="ECO:0000313" key="2">
    <source>
        <dbReference type="EMBL" id="SES90260.1"/>
    </source>
</evidence>
<dbReference type="STRING" id="1120990.SAMN03080614_10181"/>
<evidence type="ECO:0000313" key="3">
    <source>
        <dbReference type="Proteomes" id="UP000243819"/>
    </source>
</evidence>
<keyword evidence="1" id="KW-0812">Transmembrane</keyword>
<protein>
    <submittedName>
        <fullName evidence="2">ABC-type glycerol-3-phosphate transport system, substrate-binding protein</fullName>
    </submittedName>
</protein>
<organism evidence="2 3">
    <name type="scientific">Anaerobranca gottschalkii DSM 13577</name>
    <dbReference type="NCBI Taxonomy" id="1120990"/>
    <lineage>
        <taxon>Bacteria</taxon>
        <taxon>Bacillati</taxon>
        <taxon>Bacillota</taxon>
        <taxon>Clostridia</taxon>
        <taxon>Eubacteriales</taxon>
        <taxon>Proteinivoracaceae</taxon>
        <taxon>Anaerobranca</taxon>
    </lineage>
</organism>
<keyword evidence="1" id="KW-0472">Membrane</keyword>
<sequence>MIMNKKWIIIGISIILVIVLLGSGYFYYELNRLDKRNYNPKVEINPQKNYTIEIWDLKKPHMYISEEQQIQVWKKIVDEFKGQYPNIHLDIKLLSYDEYLQSIEKGIKNKNMADIVIDWLGTPFIDLEMQIPVNKYLDLQQRFLSGTIDYVAYNQKHLAYPLIAIPNMLIGNLELLEEFEDIIQIAIEGWSLEEFVDFIKKVDNLGKYPVNVFDYRGNFTRNLLVQGDITSITVNNKLNWYGHTLITWFNELEKLKKEELIVYNRSWLADFWKGKVAILAGAPHWVVTETIKRNEALDQNKIKGAGSTQRIQTIFLPYPYIVDHSQQYGMKQVSAVPFSQRTYKGEDHSKGVIEALQTIGPIYSLELAKVHGFIPADKTLIKEWSDNNGLSPYCNKVIHLSAEKGKPVISRDFKDLKRELEALEKTQKILDDYWLGKITLQKFLEEIQN</sequence>
<dbReference type="SUPFAM" id="SSF53850">
    <property type="entry name" value="Periplasmic binding protein-like II"/>
    <property type="match status" value="1"/>
</dbReference>
<dbReference type="AlphaFoldDB" id="A0A1I0A998"/>
<dbReference type="Gene3D" id="3.40.190.10">
    <property type="entry name" value="Periplasmic binding protein-like II"/>
    <property type="match status" value="1"/>
</dbReference>
<proteinExistence type="predicted"/>
<dbReference type="InterPro" id="IPR006059">
    <property type="entry name" value="SBP"/>
</dbReference>